<feature type="compositionally biased region" description="Polar residues" evidence="1">
    <location>
        <begin position="472"/>
        <end position="482"/>
    </location>
</feature>
<dbReference type="Gene3D" id="1.10.1000.11">
    <property type="entry name" value="Arf Nucleotide-binding Site Opener,domain 2"/>
    <property type="match status" value="1"/>
</dbReference>
<feature type="domain" description="SEC7" evidence="2">
    <location>
        <begin position="240"/>
        <end position="407"/>
    </location>
</feature>
<dbReference type="Proteomes" id="UP000078561">
    <property type="component" value="Unassembled WGS sequence"/>
</dbReference>
<dbReference type="GO" id="GO:0032012">
    <property type="term" value="P:regulation of ARF protein signal transduction"/>
    <property type="evidence" value="ECO:0007669"/>
    <property type="project" value="InterPro"/>
</dbReference>
<feature type="region of interest" description="Disordered" evidence="1">
    <location>
        <begin position="674"/>
        <end position="714"/>
    </location>
</feature>
<evidence type="ECO:0000313" key="3">
    <source>
        <dbReference type="EMBL" id="SAM00231.1"/>
    </source>
</evidence>
<evidence type="ECO:0000313" key="4">
    <source>
        <dbReference type="Proteomes" id="UP000078561"/>
    </source>
</evidence>
<reference evidence="3" key="1">
    <citation type="submission" date="2016-04" db="EMBL/GenBank/DDBJ databases">
        <authorList>
            <person name="Evans L.H."/>
            <person name="Alamgir A."/>
            <person name="Owens N."/>
            <person name="Weber N.D."/>
            <person name="Virtaneva K."/>
            <person name="Barbian K."/>
            <person name="Babar A."/>
            <person name="Rosenke K."/>
        </authorList>
    </citation>
    <scope>NUCLEOTIDE SEQUENCE [LARGE SCALE GENOMIC DNA]</scope>
    <source>
        <strain evidence="3">CBS 101.48</strain>
    </source>
</reference>
<dbReference type="OrthoDB" id="430364at2759"/>
<sequence>MDSTKVEAAQYDLTNGAHTTQPQSTTTTTATTTTATATANSPRSRITSWLSQHFPAHENEVPSPSFSSSWIGARKASTLSSISMASHLSTDSAGQRRASSVPNSPTLPTLPRLSFKLWTPTKSAKLSNNNNMAKSGRLLSHATVVGSSNHELEPLYDLTTYNDNNGGINDKYSSYETSSGSYNESMDERLDEINDNSSDSVYYEDWNDSNNSMCSSDGIEGIDNGKRHSRYSTGGGNFRLSETMDPKVARALLAWQRESSLNISWYAGSNDMQLNLWSEEQHTSILNLELYGMRLDDAFRLYSGTLGFAEKSVYVIDEILKIFGQLYWRCNSTELFQCAELVYIVTHSLLSLNTDVYVGQEHTTMDEFCERTMYLINNHHLDNDSDNIWQQTMIGHLKVLYKSVKRSSLVPMLSSTRSTMSAIHQLDQCHNYHHQHHLQQERYNDMSKLWNQLNTAFDCKFTDTSDTWIPSHTPTKSISTLPQPRRRSKSLLSKKSSSWTLLRRKDTYRNKAGPYKEGPLSCQLNDEDWNICWAIIQQGHLHIYYHGNSTTAKSTGQMDRLGSNVSSSEISKKKKTKKSFMQQLASSTADTPVSALPIGGIDHGQVVEKQAAPPYQEVDIHLGNTFCALLRPHVFMLYLIHSTYLFDCGSESQAALWVRYCNFWAARETKVVLSRGPPPPPPPHRSSSSTPPSDSLSPWKRPAHPAGASVLDDQGQQEAISTHLASLRTELQHHLRQQHRSGRTSGIWLDKKVYLELELRKYQCYHYSIHHQ</sequence>
<dbReference type="STRING" id="4829.A0A168NBV2"/>
<protein>
    <recommendedName>
        <fullName evidence="2">SEC7 domain-containing protein</fullName>
    </recommendedName>
</protein>
<name>A0A168NBV2_ABSGL</name>
<feature type="region of interest" description="Disordered" evidence="1">
    <location>
        <begin position="87"/>
        <end position="106"/>
    </location>
</feature>
<dbReference type="GO" id="GO:0005085">
    <property type="term" value="F:guanyl-nucleotide exchange factor activity"/>
    <property type="evidence" value="ECO:0007669"/>
    <property type="project" value="InterPro"/>
</dbReference>
<feature type="region of interest" description="Disordered" evidence="1">
    <location>
        <begin position="1"/>
        <end position="43"/>
    </location>
</feature>
<proteinExistence type="predicted"/>
<feature type="compositionally biased region" description="Low complexity" evidence="1">
    <location>
        <begin position="685"/>
        <end position="698"/>
    </location>
</feature>
<dbReference type="InterPro" id="IPR023394">
    <property type="entry name" value="Sec7_C_sf"/>
</dbReference>
<evidence type="ECO:0000259" key="2">
    <source>
        <dbReference type="PROSITE" id="PS50190"/>
    </source>
</evidence>
<feature type="compositionally biased region" description="Low complexity" evidence="1">
    <location>
        <begin position="25"/>
        <end position="39"/>
    </location>
</feature>
<gene>
    <name evidence="3" type="primary">ABSGL_05908.1 scaffold 7570</name>
</gene>
<dbReference type="SUPFAM" id="SSF50729">
    <property type="entry name" value="PH domain-like"/>
    <property type="match status" value="1"/>
</dbReference>
<dbReference type="Gene3D" id="2.30.29.30">
    <property type="entry name" value="Pleckstrin-homology domain (PH domain)/Phosphotyrosine-binding domain (PTB)"/>
    <property type="match status" value="1"/>
</dbReference>
<dbReference type="EMBL" id="LT553165">
    <property type="protein sequence ID" value="SAM00231.1"/>
    <property type="molecule type" value="Genomic_DNA"/>
</dbReference>
<dbReference type="SUPFAM" id="SSF48425">
    <property type="entry name" value="Sec7 domain"/>
    <property type="match status" value="1"/>
</dbReference>
<dbReference type="AlphaFoldDB" id="A0A168NBV2"/>
<dbReference type="InterPro" id="IPR011993">
    <property type="entry name" value="PH-like_dom_sf"/>
</dbReference>
<keyword evidence="4" id="KW-1185">Reference proteome</keyword>
<dbReference type="Pfam" id="PF01369">
    <property type="entry name" value="Sec7"/>
    <property type="match status" value="1"/>
</dbReference>
<dbReference type="PROSITE" id="PS50190">
    <property type="entry name" value="SEC7"/>
    <property type="match status" value="1"/>
</dbReference>
<feature type="region of interest" description="Disordered" evidence="1">
    <location>
        <begin position="472"/>
        <end position="494"/>
    </location>
</feature>
<feature type="compositionally biased region" description="Polar residues" evidence="1">
    <location>
        <begin position="12"/>
        <end position="24"/>
    </location>
</feature>
<dbReference type="InterPro" id="IPR000904">
    <property type="entry name" value="Sec7_dom"/>
</dbReference>
<organism evidence="3">
    <name type="scientific">Absidia glauca</name>
    <name type="common">Pin mould</name>
    <dbReference type="NCBI Taxonomy" id="4829"/>
    <lineage>
        <taxon>Eukaryota</taxon>
        <taxon>Fungi</taxon>
        <taxon>Fungi incertae sedis</taxon>
        <taxon>Mucoromycota</taxon>
        <taxon>Mucoromycotina</taxon>
        <taxon>Mucoromycetes</taxon>
        <taxon>Mucorales</taxon>
        <taxon>Cunninghamellaceae</taxon>
        <taxon>Absidia</taxon>
    </lineage>
</organism>
<dbReference type="InParanoid" id="A0A168NBV2"/>
<accession>A0A168NBV2</accession>
<evidence type="ECO:0000256" key="1">
    <source>
        <dbReference type="SAM" id="MobiDB-lite"/>
    </source>
</evidence>
<dbReference type="InterPro" id="IPR035999">
    <property type="entry name" value="Sec7_dom_sf"/>
</dbReference>